<name>A0A0D6P5J5_9PROT</name>
<keyword evidence="2" id="KW-1185">Reference proteome</keyword>
<reference evidence="1 2" key="1">
    <citation type="submission" date="2012-11" db="EMBL/GenBank/DDBJ databases">
        <title>Whole genome sequence of Acidisphaera rubrifaciens HS-AP3.</title>
        <authorList>
            <person name="Azuma Y."/>
            <person name="Higashiura N."/>
            <person name="Hirakawa H."/>
            <person name="Matsushita K."/>
        </authorList>
    </citation>
    <scope>NUCLEOTIDE SEQUENCE [LARGE SCALE GENOMIC DNA]</scope>
    <source>
        <strain evidence="1 2">HS-AP3</strain>
    </source>
</reference>
<dbReference type="AlphaFoldDB" id="A0A0D6P5J5"/>
<dbReference type="RefSeq" id="WP_048859917.1">
    <property type="nucleotide sequence ID" value="NZ_BANB01000058.1"/>
</dbReference>
<protein>
    <submittedName>
        <fullName evidence="1">Tetratricopeptide repeat family protein</fullName>
    </submittedName>
</protein>
<dbReference type="InterPro" id="IPR011990">
    <property type="entry name" value="TPR-like_helical_dom_sf"/>
</dbReference>
<dbReference type="EMBL" id="BANB01000058">
    <property type="protein sequence ID" value="GAN76134.1"/>
    <property type="molecule type" value="Genomic_DNA"/>
</dbReference>
<comment type="caution">
    <text evidence="1">The sequence shown here is derived from an EMBL/GenBank/DDBJ whole genome shotgun (WGS) entry which is preliminary data.</text>
</comment>
<accession>A0A0D6P5J5</accession>
<organism evidence="1 2">
    <name type="scientific">Acidisphaera rubrifaciens HS-AP3</name>
    <dbReference type="NCBI Taxonomy" id="1231350"/>
    <lineage>
        <taxon>Bacteria</taxon>
        <taxon>Pseudomonadati</taxon>
        <taxon>Pseudomonadota</taxon>
        <taxon>Alphaproteobacteria</taxon>
        <taxon>Acetobacterales</taxon>
        <taxon>Acetobacteraceae</taxon>
        <taxon>Acidisphaera</taxon>
    </lineage>
</organism>
<sequence length="388" mass="42673">MFDALRNWMAVRAELRAERARRAMREVTDGYLIEEKLEAVFRFLHAGYREDAEAAFDALDAAYPGMMVGNPGAVHALLQLGRIDAAEELVARSQRRFPDDRRFAELYGAVGDHRSDLQERLRRWRAFRRRYPAYANSFIHEAHALEAVGDPAAAEAVLAQGVRTVPEEVRIAIEYAQRADRREDWAASLERWTAVRDLHDYHLAPVMMARALEAMGRPADAAATLVDGRQRQPTECEIVEEQARLAERQGDLAAAGGFWREVVRDFPHRAHAYVEGTRTLIAAGDVPGAEALLAAAIGRTPGDQGLLAQYADLATTRAEWEAAALRWGAVRAVAPDDSLAIVREAQALHLLGRTDEAQALVADAAARMPDDAMIAQAVSVLAAARAAG</sequence>
<evidence type="ECO:0000313" key="1">
    <source>
        <dbReference type="EMBL" id="GAN76134.1"/>
    </source>
</evidence>
<dbReference type="OrthoDB" id="7286781at2"/>
<proteinExistence type="predicted"/>
<evidence type="ECO:0000313" key="2">
    <source>
        <dbReference type="Proteomes" id="UP000032680"/>
    </source>
</evidence>
<dbReference type="Proteomes" id="UP000032680">
    <property type="component" value="Unassembled WGS sequence"/>
</dbReference>
<dbReference type="Gene3D" id="1.25.40.10">
    <property type="entry name" value="Tetratricopeptide repeat domain"/>
    <property type="match status" value="1"/>
</dbReference>
<gene>
    <name evidence="1" type="ORF">Asru_0058_02</name>
</gene>
<dbReference type="SUPFAM" id="SSF48452">
    <property type="entry name" value="TPR-like"/>
    <property type="match status" value="2"/>
</dbReference>